<dbReference type="GO" id="GO:0005524">
    <property type="term" value="F:ATP binding"/>
    <property type="evidence" value="ECO:0007669"/>
    <property type="project" value="InterPro"/>
</dbReference>
<organism evidence="3 4">
    <name type="scientific">Xylaria grammica</name>
    <dbReference type="NCBI Taxonomy" id="363999"/>
    <lineage>
        <taxon>Eukaryota</taxon>
        <taxon>Fungi</taxon>
        <taxon>Dikarya</taxon>
        <taxon>Ascomycota</taxon>
        <taxon>Pezizomycotina</taxon>
        <taxon>Sordariomycetes</taxon>
        <taxon>Xylariomycetidae</taxon>
        <taxon>Xylariales</taxon>
        <taxon>Xylariaceae</taxon>
        <taxon>Xylaria</taxon>
    </lineage>
</organism>
<evidence type="ECO:0000259" key="2">
    <source>
        <dbReference type="SMART" id="SM00382"/>
    </source>
</evidence>
<comment type="caution">
    <text evidence="3">The sequence shown here is derived from an EMBL/GenBank/DDBJ whole genome shotgun (WGS) entry which is preliminary data.</text>
</comment>
<gene>
    <name evidence="3" type="ORF">EKO27_g1797</name>
</gene>
<dbReference type="Pfam" id="PF00004">
    <property type="entry name" value="AAA"/>
    <property type="match status" value="1"/>
</dbReference>
<feature type="domain" description="AAA+ ATPase" evidence="2">
    <location>
        <begin position="498"/>
        <end position="624"/>
    </location>
</feature>
<evidence type="ECO:0000313" key="4">
    <source>
        <dbReference type="Proteomes" id="UP000286045"/>
    </source>
</evidence>
<dbReference type="InterPro" id="IPR054289">
    <property type="entry name" value="DUF7025"/>
</dbReference>
<feature type="region of interest" description="Disordered" evidence="1">
    <location>
        <begin position="1"/>
        <end position="29"/>
    </location>
</feature>
<keyword evidence="4" id="KW-1185">Reference proteome</keyword>
<reference evidence="3 4" key="1">
    <citation type="submission" date="2018-12" db="EMBL/GenBank/DDBJ databases">
        <title>Draft genome sequence of Xylaria grammica IHI A82.</title>
        <authorList>
            <person name="Buettner E."/>
            <person name="Kellner H."/>
        </authorList>
    </citation>
    <scope>NUCLEOTIDE SEQUENCE [LARGE SCALE GENOMIC DNA]</scope>
    <source>
        <strain evidence="3 4">IHI A82</strain>
    </source>
</reference>
<proteinExistence type="predicted"/>
<evidence type="ECO:0000313" key="3">
    <source>
        <dbReference type="EMBL" id="RWA13293.1"/>
    </source>
</evidence>
<dbReference type="PANTHER" id="PTHR46411:SF2">
    <property type="entry name" value="AAA+ ATPASE DOMAIN-CONTAINING PROTEIN"/>
    <property type="match status" value="1"/>
</dbReference>
<dbReference type="InterPro" id="IPR003959">
    <property type="entry name" value="ATPase_AAA_core"/>
</dbReference>
<name>A0A439DFW1_9PEZI</name>
<protein>
    <recommendedName>
        <fullName evidence="2">AAA+ ATPase domain-containing protein</fullName>
    </recommendedName>
</protein>
<dbReference type="Pfam" id="PF23232">
    <property type="entry name" value="AAA_lid_13"/>
    <property type="match status" value="1"/>
</dbReference>
<dbReference type="InterPro" id="IPR027417">
    <property type="entry name" value="P-loop_NTPase"/>
</dbReference>
<dbReference type="Gene3D" id="3.40.50.300">
    <property type="entry name" value="P-loop containing nucleotide triphosphate hydrolases"/>
    <property type="match status" value="1"/>
</dbReference>
<dbReference type="PANTHER" id="PTHR46411">
    <property type="entry name" value="FAMILY ATPASE, PUTATIVE-RELATED"/>
    <property type="match status" value="1"/>
</dbReference>
<dbReference type="SMART" id="SM00382">
    <property type="entry name" value="AAA"/>
    <property type="match status" value="1"/>
</dbReference>
<dbReference type="AlphaFoldDB" id="A0A439DFW1"/>
<dbReference type="Proteomes" id="UP000286045">
    <property type="component" value="Unassembled WGS sequence"/>
</dbReference>
<dbReference type="SUPFAM" id="SSF52540">
    <property type="entry name" value="P-loop containing nucleoside triphosphate hydrolases"/>
    <property type="match status" value="1"/>
</dbReference>
<dbReference type="EMBL" id="RYZI01000030">
    <property type="protein sequence ID" value="RWA13293.1"/>
    <property type="molecule type" value="Genomic_DNA"/>
</dbReference>
<accession>A0A439DFW1</accession>
<dbReference type="GO" id="GO:0016887">
    <property type="term" value="F:ATP hydrolysis activity"/>
    <property type="evidence" value="ECO:0007669"/>
    <property type="project" value="InterPro"/>
</dbReference>
<evidence type="ECO:0000256" key="1">
    <source>
        <dbReference type="SAM" id="MobiDB-lite"/>
    </source>
</evidence>
<dbReference type="InterPro" id="IPR056599">
    <property type="entry name" value="AAA_lid_fung"/>
</dbReference>
<sequence length="729" mass="83245">MNPSQSLSTPSGSKRPAEAPEISQHPAKRHAKTLGSPITHLIIHEVTCSRNSPGHKTHEPNSRFLDVPCLFENDCKASALRGLTPFSHHDEYLEDHPEVSFTVIKQYDCEQYHTKIERAFEKRRLPNVGIRDASMIRPYFYVLEKTGPVAEPVSARLRIASKSLIRSLNILESQRTGRPRAAIFGDTINAPYIPLYHIREFLDSATQLLDKADVASVQTLFGYLDDDFHNDYTEANDLFKSGRVSKKHFPKLFQSKELIVTHEDDHPVAMLSEICLYSASGDTVELSCTRLSFNGQFIRKNAKLRVVWPSHSDIIDINSLIAYPLRLDTNGTKDRLFQRGVTFWSCRQRRFVSYTAPKRTFEIQVVNPRYMIDMETYHQSIQKDDDALNQQGTIETVDMDQDAPPTEEFTIMLPSQILGFGLHDKKWKALLVEHIHDIQWNKKAFDRLVLAKEKKRLITAIVKEHVLMDTSTDIIEGKGNGLIIRKPTRRVSGFTTNSSYSVLHGAPGTGKTLTAESVAEVAEKPLYRVTCGDIGTDPEGIEKYLESVLYIATMWKAVVLFDESDVFLEERTQFDLQRNALVSAFLRVLEYYDGILILTTNRVGTFDEAFKSRVQLALHYPKLDKDGRLEIWNDFIYELEKTNHISGSNGVNSEQLRTKVDVLAREELNGRQIRNAIRTGRHLASQERVPLAYDHLRTAIEVTREFDRYIVKTHGHTDDEFAKDQKIRA</sequence>
<feature type="compositionally biased region" description="Polar residues" evidence="1">
    <location>
        <begin position="1"/>
        <end position="12"/>
    </location>
</feature>
<dbReference type="InterPro" id="IPR003593">
    <property type="entry name" value="AAA+_ATPase"/>
</dbReference>
<dbReference type="Pfam" id="PF22942">
    <property type="entry name" value="DUF7025"/>
    <property type="match status" value="1"/>
</dbReference>